<organism evidence="1 2">
    <name type="scientific">Agrobacterium pusense</name>
    <dbReference type="NCBI Taxonomy" id="648995"/>
    <lineage>
        <taxon>Bacteria</taxon>
        <taxon>Pseudomonadati</taxon>
        <taxon>Pseudomonadota</taxon>
        <taxon>Alphaproteobacteria</taxon>
        <taxon>Hyphomicrobiales</taxon>
        <taxon>Rhizobiaceae</taxon>
        <taxon>Rhizobium/Agrobacterium group</taxon>
        <taxon>Agrobacterium</taxon>
    </lineage>
</organism>
<accession>A0AA44IYP7</accession>
<keyword evidence="2" id="KW-1185">Reference proteome</keyword>
<dbReference type="RefSeq" id="WP_172873614.1">
    <property type="nucleotide sequence ID" value="NZ_JABRWL010000005.1"/>
</dbReference>
<dbReference type="Proteomes" id="UP001155820">
    <property type="component" value="Unassembled WGS sequence"/>
</dbReference>
<comment type="caution">
    <text evidence="1">The sequence shown here is derived from an EMBL/GenBank/DDBJ whole genome shotgun (WGS) entry which is preliminary data.</text>
</comment>
<dbReference type="EMBL" id="JABRWM010000006">
    <property type="protein sequence ID" value="NRF19718.1"/>
    <property type="molecule type" value="Genomic_DNA"/>
</dbReference>
<sequence>MKFQLVEKYRYLWPVTVRVPDQQNPGKIVEQRFRMLFEAETREEAIAAQDKYAELKTARERADHEHNQLLKVCKGWDDVVDGEGNATAFSEKSFRQAIQFAWFRVGVYAAYNESLHGEEARLGN</sequence>
<dbReference type="AlphaFoldDB" id="A0AA44IYP7"/>
<gene>
    <name evidence="1" type="ORF">FOB26_11675</name>
</gene>
<reference evidence="1" key="1">
    <citation type="submission" date="2019-07" db="EMBL/GenBank/DDBJ databases">
        <title>FDA dAtabase for Regulatory Grade micrObial Sequences (FDA-ARGOS): Supporting development and validation of Infectious Disease Dx tests.</title>
        <authorList>
            <person name="Bachman M."/>
            <person name="Young C."/>
            <person name="Tallon L."/>
            <person name="Sadzewicz L."/>
            <person name="Vavikolanu K."/>
            <person name="Mehta A."/>
            <person name="Aluvathingal J."/>
            <person name="Nadendla S."/>
            <person name="Nandy P."/>
            <person name="Geyer C."/>
            <person name="Yan Y."/>
            <person name="Sichtig H."/>
        </authorList>
    </citation>
    <scope>NUCLEOTIDE SEQUENCE</scope>
    <source>
        <strain evidence="1">FDAARGOS_618</strain>
    </source>
</reference>
<evidence type="ECO:0000313" key="1">
    <source>
        <dbReference type="EMBL" id="NRF19718.1"/>
    </source>
</evidence>
<proteinExistence type="predicted"/>
<evidence type="ECO:0000313" key="2">
    <source>
        <dbReference type="Proteomes" id="UP001155820"/>
    </source>
</evidence>
<name>A0AA44IYP7_9HYPH</name>
<protein>
    <submittedName>
        <fullName evidence="1">Uncharacterized protein</fullName>
    </submittedName>
</protein>